<dbReference type="PANTHER" id="PTHR23004">
    <property type="entry name" value="DOUBLECORTIN DOMAIN CONTAINING 2"/>
    <property type="match status" value="1"/>
</dbReference>
<feature type="domain" description="Doublecortin" evidence="2">
    <location>
        <begin position="391"/>
        <end position="475"/>
    </location>
</feature>
<feature type="region of interest" description="Disordered" evidence="1">
    <location>
        <begin position="521"/>
        <end position="597"/>
    </location>
</feature>
<gene>
    <name evidence="3" type="ORF">AMAG_02291</name>
</gene>
<dbReference type="STRING" id="578462.A0A0L0S274"/>
<dbReference type="eggNOG" id="KOG3757">
    <property type="taxonomic scope" value="Eukaryota"/>
</dbReference>
<dbReference type="GO" id="GO:0035556">
    <property type="term" value="P:intracellular signal transduction"/>
    <property type="evidence" value="ECO:0007669"/>
    <property type="project" value="InterPro"/>
</dbReference>
<dbReference type="EMBL" id="GG745330">
    <property type="protein sequence ID" value="KNE56491.1"/>
    <property type="molecule type" value="Genomic_DNA"/>
</dbReference>
<proteinExistence type="predicted"/>
<dbReference type="Proteomes" id="UP000054350">
    <property type="component" value="Unassembled WGS sequence"/>
</dbReference>
<feature type="region of interest" description="Disordered" evidence="1">
    <location>
        <begin position="1"/>
        <end position="58"/>
    </location>
</feature>
<feature type="compositionally biased region" description="Low complexity" evidence="1">
    <location>
        <begin position="587"/>
        <end position="597"/>
    </location>
</feature>
<dbReference type="SMART" id="SM00537">
    <property type="entry name" value="DCX"/>
    <property type="match status" value="3"/>
</dbReference>
<dbReference type="CDD" id="cd01617">
    <property type="entry name" value="DCX"/>
    <property type="match status" value="2"/>
</dbReference>
<name>A0A0L0S274_ALLM3</name>
<evidence type="ECO:0000313" key="4">
    <source>
        <dbReference type="Proteomes" id="UP000054350"/>
    </source>
</evidence>
<dbReference type="SUPFAM" id="SSF89837">
    <property type="entry name" value="Doublecortin (DC)"/>
    <property type="match status" value="3"/>
</dbReference>
<dbReference type="VEuPathDB" id="FungiDB:AMAG_02291"/>
<dbReference type="Gene3D" id="3.10.20.230">
    <property type="entry name" value="Doublecortin domain"/>
    <property type="match status" value="3"/>
</dbReference>
<sequence length="597" mass="63290">MMTSVEANGGGPGPTAASPAPFAAPAAAPAAPVPAHAAAPPKTSGLPQPTQVPRLAKPSAVPAPACAAAVTSAGHGGQSAALALAQATNARKIWVYRNGDRHFPGRRILVNDRRYKNFEQFLSSLTSDVALRSGAVRKIYDLSGRRIESLNDITDCSFYVAAGSEPFRPVAYPSPAMATDTQPLLTATSPLPPPATCPTAGEPQDPCYSVTRGDVTVSIPMSKMPLPGEKAFAFLGERKKWGSWKFHSPRLHDPHGRPSQTSLSTEKPIFQANVRGLLARLAKGYRVAVFRNGDLLTPPVRMVLSFRNCHTFDQLMVEVTTSLRLKEGRVKRLFDADSFRPIKTLHDLHDGQNLIASGTSDAAKRITYPLVDFTVPTEVRRVSQMATDKGKVIHVFPNGDTLHTGVKVTVTAFRFKNDLKKLIEHLAREVPLYTGRLTALYTTSGEQVTSIDQLTHNGTYVAVSGTDPFLAVKYNADAYRRRTGVASATAAPAAPAGPPVTLTQGSMSRAIAVLERSKKLLEEKSGPRDPAAAAANGSSPHRVPAPTASLADGAGVHQFASTSDSARDLSLKRKPTHQAASPEPPVGAAATAGAAPS</sequence>
<feature type="domain" description="Doublecortin" evidence="2">
    <location>
        <begin position="91"/>
        <end position="173"/>
    </location>
</feature>
<dbReference type="Pfam" id="PF03607">
    <property type="entry name" value="DCX"/>
    <property type="match status" value="3"/>
</dbReference>
<dbReference type="AlphaFoldDB" id="A0A0L0S274"/>
<accession>A0A0L0S274</accession>
<dbReference type="GO" id="GO:0005815">
    <property type="term" value="C:microtubule organizing center"/>
    <property type="evidence" value="ECO:0007669"/>
    <property type="project" value="TreeGrafter"/>
</dbReference>
<keyword evidence="4" id="KW-1185">Reference proteome</keyword>
<dbReference type="OrthoDB" id="1738954at2759"/>
<reference evidence="3 4" key="1">
    <citation type="submission" date="2009-11" db="EMBL/GenBank/DDBJ databases">
        <title>Annotation of Allomyces macrogynus ATCC 38327.</title>
        <authorList>
            <consortium name="The Broad Institute Genome Sequencing Platform"/>
            <person name="Russ C."/>
            <person name="Cuomo C."/>
            <person name="Burger G."/>
            <person name="Gray M.W."/>
            <person name="Holland P.W.H."/>
            <person name="King N."/>
            <person name="Lang F.B.F."/>
            <person name="Roger A.J."/>
            <person name="Ruiz-Trillo I."/>
            <person name="Young S.K."/>
            <person name="Zeng Q."/>
            <person name="Gargeya S."/>
            <person name="Fitzgerald M."/>
            <person name="Haas B."/>
            <person name="Abouelleil A."/>
            <person name="Alvarado L."/>
            <person name="Arachchi H.M."/>
            <person name="Berlin A."/>
            <person name="Chapman S.B."/>
            <person name="Gearin G."/>
            <person name="Goldberg J."/>
            <person name="Griggs A."/>
            <person name="Gujja S."/>
            <person name="Hansen M."/>
            <person name="Heiman D."/>
            <person name="Howarth C."/>
            <person name="Larimer J."/>
            <person name="Lui A."/>
            <person name="MacDonald P.J.P."/>
            <person name="McCowen C."/>
            <person name="Montmayeur A."/>
            <person name="Murphy C."/>
            <person name="Neiman D."/>
            <person name="Pearson M."/>
            <person name="Priest M."/>
            <person name="Roberts A."/>
            <person name="Saif S."/>
            <person name="Shea T."/>
            <person name="Sisk P."/>
            <person name="Stolte C."/>
            <person name="Sykes S."/>
            <person name="Wortman J."/>
            <person name="Nusbaum C."/>
            <person name="Birren B."/>
        </authorList>
    </citation>
    <scope>NUCLEOTIDE SEQUENCE [LARGE SCALE GENOMIC DNA]</scope>
    <source>
        <strain evidence="3 4">ATCC 38327</strain>
    </source>
</reference>
<reference evidence="4" key="2">
    <citation type="submission" date="2009-11" db="EMBL/GenBank/DDBJ databases">
        <title>The Genome Sequence of Allomyces macrogynus strain ATCC 38327.</title>
        <authorList>
            <consortium name="The Broad Institute Genome Sequencing Platform"/>
            <person name="Russ C."/>
            <person name="Cuomo C."/>
            <person name="Shea T."/>
            <person name="Young S.K."/>
            <person name="Zeng Q."/>
            <person name="Koehrsen M."/>
            <person name="Haas B."/>
            <person name="Borodovsky M."/>
            <person name="Guigo R."/>
            <person name="Alvarado L."/>
            <person name="Berlin A."/>
            <person name="Borenstein D."/>
            <person name="Chen Z."/>
            <person name="Engels R."/>
            <person name="Freedman E."/>
            <person name="Gellesch M."/>
            <person name="Goldberg J."/>
            <person name="Griggs A."/>
            <person name="Gujja S."/>
            <person name="Heiman D."/>
            <person name="Hepburn T."/>
            <person name="Howarth C."/>
            <person name="Jen D."/>
            <person name="Larson L."/>
            <person name="Lewis B."/>
            <person name="Mehta T."/>
            <person name="Park D."/>
            <person name="Pearson M."/>
            <person name="Roberts A."/>
            <person name="Saif S."/>
            <person name="Shenoy N."/>
            <person name="Sisk P."/>
            <person name="Stolte C."/>
            <person name="Sykes S."/>
            <person name="Walk T."/>
            <person name="White J."/>
            <person name="Yandava C."/>
            <person name="Burger G."/>
            <person name="Gray M.W."/>
            <person name="Holland P.W.H."/>
            <person name="King N."/>
            <person name="Lang F.B.F."/>
            <person name="Roger A.J."/>
            <person name="Ruiz-Trillo I."/>
            <person name="Lander E."/>
            <person name="Nusbaum C."/>
        </authorList>
    </citation>
    <scope>NUCLEOTIDE SEQUENCE [LARGE SCALE GENOMIC DNA]</scope>
    <source>
        <strain evidence="4">ATCC 38327</strain>
    </source>
</reference>
<dbReference type="GO" id="GO:0005874">
    <property type="term" value="C:microtubule"/>
    <property type="evidence" value="ECO:0007669"/>
    <property type="project" value="TreeGrafter"/>
</dbReference>
<feature type="compositionally biased region" description="Low complexity" evidence="1">
    <location>
        <begin position="14"/>
        <end position="41"/>
    </location>
</feature>
<evidence type="ECO:0000256" key="1">
    <source>
        <dbReference type="SAM" id="MobiDB-lite"/>
    </source>
</evidence>
<dbReference type="InterPro" id="IPR003533">
    <property type="entry name" value="Doublecortin_dom"/>
</dbReference>
<protein>
    <recommendedName>
        <fullName evidence="2">Doublecortin domain-containing protein</fullName>
    </recommendedName>
</protein>
<feature type="domain" description="Doublecortin" evidence="2">
    <location>
        <begin position="285"/>
        <end position="359"/>
    </location>
</feature>
<dbReference type="PROSITE" id="PS50309">
    <property type="entry name" value="DC"/>
    <property type="match status" value="3"/>
</dbReference>
<organism evidence="3 4">
    <name type="scientific">Allomyces macrogynus (strain ATCC 38327)</name>
    <name type="common">Allomyces javanicus var. macrogynus</name>
    <dbReference type="NCBI Taxonomy" id="578462"/>
    <lineage>
        <taxon>Eukaryota</taxon>
        <taxon>Fungi</taxon>
        <taxon>Fungi incertae sedis</taxon>
        <taxon>Blastocladiomycota</taxon>
        <taxon>Blastocladiomycetes</taxon>
        <taxon>Blastocladiales</taxon>
        <taxon>Blastocladiaceae</taxon>
        <taxon>Allomyces</taxon>
    </lineage>
</organism>
<evidence type="ECO:0000259" key="2">
    <source>
        <dbReference type="PROSITE" id="PS50309"/>
    </source>
</evidence>
<dbReference type="PANTHER" id="PTHR23004:SF11">
    <property type="entry name" value="PROTEIN RPI-1"/>
    <property type="match status" value="1"/>
</dbReference>
<dbReference type="InterPro" id="IPR036572">
    <property type="entry name" value="Doublecortin_dom_sf"/>
</dbReference>
<evidence type="ECO:0000313" key="3">
    <source>
        <dbReference type="EMBL" id="KNE56491.1"/>
    </source>
</evidence>